<dbReference type="GO" id="GO:0047429">
    <property type="term" value="F:nucleoside triphosphate diphosphatase activity"/>
    <property type="evidence" value="ECO:0007669"/>
    <property type="project" value="UniProtKB-EC"/>
</dbReference>
<gene>
    <name evidence="5" type="ORF">QJT81_15980</name>
</gene>
<feature type="site" description="Important for substrate specificity" evidence="4">
    <location>
        <position position="156"/>
    </location>
</feature>
<accession>A0AA95HDW9</accession>
<sequence>MQAPQLILASASPRRSELLAQIGIRFVVQTADVDETPLLGETPEALVERLAILKAETVSLRLRSGNLPVLGSDTLGILNGELLVKPRDFPHAQQMLRQMSGQVHEILTAVALTTVTGTQVALSRSMVKFRTITDSEILAYWASGEPRDKAGAYAIQGLGAVFVERLEGSYSGVMGLPLFETAQLLTTAGIQTL</sequence>
<reference evidence="5" key="2">
    <citation type="submission" date="2023-04" db="EMBL/GenBank/DDBJ databases">
        <authorList>
            <person name="Beletskiy A.V."/>
            <person name="Mardanov A.V."/>
            <person name="Ravin N.V."/>
        </authorList>
    </citation>
    <scope>NUCLEOTIDE SEQUENCE</scope>
    <source>
        <strain evidence="5">GKL-02</strain>
    </source>
</reference>
<evidence type="ECO:0000313" key="5">
    <source>
        <dbReference type="EMBL" id="WGZ93294.1"/>
    </source>
</evidence>
<evidence type="ECO:0000256" key="4">
    <source>
        <dbReference type="HAMAP-Rule" id="MF_00528"/>
    </source>
</evidence>
<proteinExistence type="inferred from homology"/>
<dbReference type="AlphaFoldDB" id="A0AA95HDW9"/>
<name>A0AA95HDW9_9GAMM</name>
<dbReference type="GO" id="GO:0005737">
    <property type="term" value="C:cytoplasm"/>
    <property type="evidence" value="ECO:0007669"/>
    <property type="project" value="UniProtKB-SubCell"/>
</dbReference>
<evidence type="ECO:0000256" key="2">
    <source>
        <dbReference type="ARBA" id="ARBA00022801"/>
    </source>
</evidence>
<dbReference type="PIRSF" id="PIRSF006305">
    <property type="entry name" value="Maf"/>
    <property type="match status" value="1"/>
</dbReference>
<evidence type="ECO:0000256" key="1">
    <source>
        <dbReference type="ARBA" id="ARBA00001968"/>
    </source>
</evidence>
<keyword evidence="4" id="KW-0963">Cytoplasm</keyword>
<dbReference type="Gene3D" id="3.90.950.10">
    <property type="match status" value="1"/>
</dbReference>
<keyword evidence="2 4" id="KW-0378">Hydrolase</keyword>
<dbReference type="NCBIfam" id="TIGR00172">
    <property type="entry name" value="maf"/>
    <property type="match status" value="1"/>
</dbReference>
<comment type="caution">
    <text evidence="4">Lacks conserved residue(s) required for the propagation of feature annotation.</text>
</comment>
<comment type="function">
    <text evidence="4">Nucleoside triphosphate pyrophosphatase that hydrolyzes dTTP and UTP. May have a dual role in cell division arrest and in preventing the incorporation of modified nucleotides into cellular nucleic acids.</text>
</comment>
<comment type="similarity">
    <text evidence="4">Belongs to the Maf family. YhdE subfamily.</text>
</comment>
<evidence type="ECO:0000256" key="3">
    <source>
        <dbReference type="ARBA" id="ARBA00023080"/>
    </source>
</evidence>
<comment type="cofactor">
    <cofactor evidence="1 4">
        <name>a divalent metal cation</name>
        <dbReference type="ChEBI" id="CHEBI:60240"/>
    </cofactor>
</comment>
<comment type="subcellular location">
    <subcellularLocation>
        <location evidence="4">Cytoplasm</location>
    </subcellularLocation>
</comment>
<dbReference type="CDD" id="cd00555">
    <property type="entry name" value="Maf"/>
    <property type="match status" value="1"/>
</dbReference>
<comment type="catalytic activity">
    <reaction evidence="4">
        <text>dTTP + H2O = dTMP + diphosphate + H(+)</text>
        <dbReference type="Rhea" id="RHEA:28534"/>
        <dbReference type="ChEBI" id="CHEBI:15377"/>
        <dbReference type="ChEBI" id="CHEBI:15378"/>
        <dbReference type="ChEBI" id="CHEBI:33019"/>
        <dbReference type="ChEBI" id="CHEBI:37568"/>
        <dbReference type="ChEBI" id="CHEBI:63528"/>
        <dbReference type="EC" id="3.6.1.9"/>
    </reaction>
</comment>
<dbReference type="SUPFAM" id="SSF52972">
    <property type="entry name" value="ITPase-like"/>
    <property type="match status" value="1"/>
</dbReference>
<comment type="catalytic activity">
    <reaction evidence="4">
        <text>UTP + H2O = UMP + diphosphate + H(+)</text>
        <dbReference type="Rhea" id="RHEA:29395"/>
        <dbReference type="ChEBI" id="CHEBI:15377"/>
        <dbReference type="ChEBI" id="CHEBI:15378"/>
        <dbReference type="ChEBI" id="CHEBI:33019"/>
        <dbReference type="ChEBI" id="CHEBI:46398"/>
        <dbReference type="ChEBI" id="CHEBI:57865"/>
        <dbReference type="EC" id="3.6.1.9"/>
    </reaction>
</comment>
<feature type="site" description="Important for substrate specificity" evidence="4">
    <location>
        <position position="74"/>
    </location>
</feature>
<keyword evidence="3 4" id="KW-0546">Nucleotide metabolism</keyword>
<dbReference type="Pfam" id="PF02545">
    <property type="entry name" value="Maf"/>
    <property type="match status" value="1"/>
</dbReference>
<dbReference type="PANTHER" id="PTHR43213">
    <property type="entry name" value="BIFUNCTIONAL DTTP/UTP PYROPHOSPHATASE/METHYLTRANSFERASE PROTEIN-RELATED"/>
    <property type="match status" value="1"/>
</dbReference>
<dbReference type="InterPro" id="IPR003697">
    <property type="entry name" value="Maf-like"/>
</dbReference>
<dbReference type="GO" id="GO:0009117">
    <property type="term" value="P:nucleotide metabolic process"/>
    <property type="evidence" value="ECO:0007669"/>
    <property type="project" value="UniProtKB-KW"/>
</dbReference>
<dbReference type="EMBL" id="CP124756">
    <property type="protein sequence ID" value="WGZ93294.1"/>
    <property type="molecule type" value="Genomic_DNA"/>
</dbReference>
<dbReference type="PANTHER" id="PTHR43213:SF5">
    <property type="entry name" value="BIFUNCTIONAL DTTP_UTP PYROPHOSPHATASE_METHYLTRANSFERASE PROTEIN-RELATED"/>
    <property type="match status" value="1"/>
</dbReference>
<reference evidence="5" key="1">
    <citation type="journal article" date="2023" name="Int. J. Mol. Sci.">
        <title>Metagenomics Revealed a New Genus 'Candidatus Thiocaldithrix dubininis' gen. nov., sp. nov. and a New Species 'Candidatus Thiothrix putei' sp. nov. in the Family Thiotrichaceae, Some Members of Which Have Traits of Both Na+- and H+-Motive Energetics.</title>
        <authorList>
            <person name="Ravin N.V."/>
            <person name="Muntyan M.S."/>
            <person name="Smolyakov D.D."/>
            <person name="Rudenko T.S."/>
            <person name="Beletsky A.V."/>
            <person name="Mardanov A.V."/>
            <person name="Grabovich M.Y."/>
        </authorList>
    </citation>
    <scope>NUCLEOTIDE SEQUENCE</scope>
    <source>
        <strain evidence="5">GKL-02</strain>
    </source>
</reference>
<dbReference type="EC" id="3.6.1.9" evidence="4"/>
<organism evidence="5">
    <name type="scientific">Candidatus Thiothrix putei</name>
    <dbReference type="NCBI Taxonomy" id="3080811"/>
    <lineage>
        <taxon>Bacteria</taxon>
        <taxon>Pseudomonadati</taxon>
        <taxon>Pseudomonadota</taxon>
        <taxon>Gammaproteobacteria</taxon>
        <taxon>Thiotrichales</taxon>
        <taxon>Thiotrichaceae</taxon>
        <taxon>Thiothrix</taxon>
    </lineage>
</organism>
<feature type="active site" description="Proton acceptor" evidence="4">
    <location>
        <position position="73"/>
    </location>
</feature>
<feature type="site" description="Important for substrate specificity" evidence="4">
    <location>
        <position position="14"/>
    </location>
</feature>
<protein>
    <recommendedName>
        <fullName evidence="4">dTTP/UTP pyrophosphatase</fullName>
        <shortName evidence="4">dTTPase/UTPase</shortName>
        <ecNumber evidence="4">3.6.1.9</ecNumber>
    </recommendedName>
    <alternativeName>
        <fullName evidence="4">Nucleoside triphosphate pyrophosphatase</fullName>
    </alternativeName>
    <alternativeName>
        <fullName evidence="4">Nucleotide pyrophosphatase</fullName>
        <shortName evidence="4">Nucleotide PPase</shortName>
    </alternativeName>
</protein>
<dbReference type="InterPro" id="IPR029001">
    <property type="entry name" value="ITPase-like_fam"/>
</dbReference>
<dbReference type="KEGG" id="tput:QJT81_15980"/>
<dbReference type="HAMAP" id="MF_00528">
    <property type="entry name" value="Maf"/>
    <property type="match status" value="1"/>
</dbReference>
<dbReference type="Proteomes" id="UP001301326">
    <property type="component" value="Chromosome"/>
</dbReference>